<dbReference type="GO" id="GO:0016020">
    <property type="term" value="C:membrane"/>
    <property type="evidence" value="ECO:0007669"/>
    <property type="project" value="GOC"/>
</dbReference>
<feature type="compositionally biased region" description="Basic and acidic residues" evidence="2">
    <location>
        <begin position="717"/>
        <end position="731"/>
    </location>
</feature>
<dbReference type="EMBL" id="JAAQHG020000017">
    <property type="protein sequence ID" value="KAL1585883.1"/>
    <property type="molecule type" value="Genomic_DNA"/>
</dbReference>
<keyword evidence="5" id="KW-1185">Reference proteome</keyword>
<reference evidence="4 5" key="1">
    <citation type="journal article" date="2020" name="Microbiol. Resour. Announc.">
        <title>Draft Genome Sequence of a Cladosporium Species Isolated from the Mesophotic Ascidian Didemnum maculosum.</title>
        <authorList>
            <person name="Gioti A."/>
            <person name="Siaperas R."/>
            <person name="Nikolaivits E."/>
            <person name="Le Goff G."/>
            <person name="Ouazzani J."/>
            <person name="Kotoulas G."/>
            <person name="Topakas E."/>
        </authorList>
    </citation>
    <scope>NUCLEOTIDE SEQUENCE [LARGE SCALE GENOMIC DNA]</scope>
    <source>
        <strain evidence="4 5">TM138-S3</strain>
    </source>
</reference>
<keyword evidence="3" id="KW-0812">Transmembrane</keyword>
<accession>A0AB34KM38</accession>
<dbReference type="AlphaFoldDB" id="A0AB34KM38"/>
<feature type="compositionally biased region" description="Polar residues" evidence="2">
    <location>
        <begin position="650"/>
        <end position="666"/>
    </location>
</feature>
<evidence type="ECO:0000256" key="1">
    <source>
        <dbReference type="ARBA" id="ARBA00023136"/>
    </source>
</evidence>
<evidence type="ECO:0008006" key="6">
    <source>
        <dbReference type="Google" id="ProtNLM"/>
    </source>
</evidence>
<evidence type="ECO:0000256" key="3">
    <source>
        <dbReference type="SAM" id="Phobius"/>
    </source>
</evidence>
<dbReference type="SUPFAM" id="SSF56300">
    <property type="entry name" value="Metallo-dependent phosphatases"/>
    <property type="match status" value="1"/>
</dbReference>
<feature type="region of interest" description="Disordered" evidence="2">
    <location>
        <begin position="695"/>
        <end position="738"/>
    </location>
</feature>
<keyword evidence="3" id="KW-1133">Transmembrane helix</keyword>
<feature type="compositionally biased region" description="Polar residues" evidence="2">
    <location>
        <begin position="626"/>
        <end position="638"/>
    </location>
</feature>
<dbReference type="Proteomes" id="UP000803884">
    <property type="component" value="Unassembled WGS sequence"/>
</dbReference>
<feature type="compositionally biased region" description="Polar residues" evidence="2">
    <location>
        <begin position="173"/>
        <end position="188"/>
    </location>
</feature>
<gene>
    <name evidence="4" type="ORF">WHR41_05045</name>
</gene>
<name>A0AB34KM38_9PEZI</name>
<dbReference type="GO" id="GO:0006506">
    <property type="term" value="P:GPI anchor biosynthetic process"/>
    <property type="evidence" value="ECO:0007669"/>
    <property type="project" value="InterPro"/>
</dbReference>
<dbReference type="PANTHER" id="PTHR13315">
    <property type="entry name" value="METALLO PHOSPHOESTERASE RELATED"/>
    <property type="match status" value="1"/>
</dbReference>
<dbReference type="RefSeq" id="XP_069228989.1">
    <property type="nucleotide sequence ID" value="XM_069373650.1"/>
</dbReference>
<evidence type="ECO:0000313" key="4">
    <source>
        <dbReference type="EMBL" id="KAL1585883.1"/>
    </source>
</evidence>
<dbReference type="GO" id="GO:0005783">
    <property type="term" value="C:endoplasmic reticulum"/>
    <property type="evidence" value="ECO:0007669"/>
    <property type="project" value="TreeGrafter"/>
</dbReference>
<feature type="transmembrane region" description="Helical" evidence="3">
    <location>
        <begin position="578"/>
        <end position="598"/>
    </location>
</feature>
<feature type="transmembrane region" description="Helical" evidence="3">
    <location>
        <begin position="20"/>
        <end position="39"/>
    </location>
</feature>
<proteinExistence type="predicted"/>
<sequence>MHPHHVAARLLRSLTRRSSLLRYFSLLAIPLLVFAWIYAIRKGERRTFKEHIDACAWSSWEDWPADATPHRLVFIADPQIVDPHTYPGRPWPLSSLTERYTDRYMRRNYQLINEKLDPDSLVFLGDLFDGGREWTTHTPRALSPSQRRKLERIKAKNEKEKQQAAESQKQSEDGGNTNAGAEQGQQKRSVALDDAIGQTQETAHIARRSIQAREVDPKEFVAGENGRWKSWGMKQWMKEYDRFGRMFFAPEQLYPNTQRRTIPAWDVDAHPLNVENGAMDVTREEHAVIGGKARRLLTSLPGNHDVGFGAGVQLSVRNRFNVHFGESNRVDVLGNHSIVSIDAPSLAAYSQFEISGETPPQLAESRKHIWKPAMDFLDDVQYFAAKSVADTMADYFPDRNYDFGRKPSLEVTDTESSMSKRSLEKSRFKLPVVLLSHVPLYRDPGTDCGPLRERGRAISISGGYQYQNVLTRGLSNTVAQKVSNAGDIAHIFSGDDHDYCDVLHRYNVGSMGEKRSPKLSNVPETTVKSFSWAMGVRRPGFQLLSLWNPVDANGGSIGGSAATAQTHLCLLPDQIGILINYGKLAGFTVIVLLVRAIMISLRGDAMYESGEESDTLSELSLPRFRNQGTPNGSANGYSTPDKGEVKGRQRASSTGLKPMTDNQNLGVQRSYNARTRSVSPAPGYNYPLPPGGLPNVPMFDKGSLYPHASDDSDDEESHIGDFDDDKTDSQAKWKRKRRGSNRARVAFDEFVKSLGIVAGCGIVVYLHGIWSW</sequence>
<organism evidence="4 5">
    <name type="scientific">Cladosporium halotolerans</name>
    <dbReference type="NCBI Taxonomy" id="1052096"/>
    <lineage>
        <taxon>Eukaryota</taxon>
        <taxon>Fungi</taxon>
        <taxon>Dikarya</taxon>
        <taxon>Ascomycota</taxon>
        <taxon>Pezizomycotina</taxon>
        <taxon>Dothideomycetes</taxon>
        <taxon>Dothideomycetidae</taxon>
        <taxon>Cladosporiales</taxon>
        <taxon>Cladosporiaceae</taxon>
        <taxon>Cladosporium</taxon>
    </lineage>
</organism>
<dbReference type="GeneID" id="96006488"/>
<dbReference type="InterPro" id="IPR029052">
    <property type="entry name" value="Metallo-depent_PP-like"/>
</dbReference>
<protein>
    <recommendedName>
        <fullName evidence="6">Calcineurin-like phosphoesterase domain-containing protein</fullName>
    </recommendedName>
</protein>
<evidence type="ECO:0000256" key="2">
    <source>
        <dbReference type="SAM" id="MobiDB-lite"/>
    </source>
</evidence>
<feature type="region of interest" description="Disordered" evidence="2">
    <location>
        <begin position="155"/>
        <end position="190"/>
    </location>
</feature>
<feature type="transmembrane region" description="Helical" evidence="3">
    <location>
        <begin position="750"/>
        <end position="770"/>
    </location>
</feature>
<feature type="region of interest" description="Disordered" evidence="2">
    <location>
        <begin position="616"/>
        <end position="666"/>
    </location>
</feature>
<comment type="caution">
    <text evidence="4">The sequence shown here is derived from an EMBL/GenBank/DDBJ whole genome shotgun (WGS) entry which is preliminary data.</text>
</comment>
<evidence type="ECO:0000313" key="5">
    <source>
        <dbReference type="Proteomes" id="UP000803884"/>
    </source>
</evidence>
<dbReference type="InterPro" id="IPR033308">
    <property type="entry name" value="PGAP5/Cdc1/Ted1"/>
</dbReference>
<keyword evidence="1 3" id="KW-0472">Membrane</keyword>
<dbReference type="PANTHER" id="PTHR13315:SF4">
    <property type="entry name" value="METALLOPHOSPHOESTERASE, ISOFORM E"/>
    <property type="match status" value="1"/>
</dbReference>